<dbReference type="EMBL" id="BDQV01000032">
    <property type="protein sequence ID" value="GAY46203.1"/>
    <property type="molecule type" value="Genomic_DNA"/>
</dbReference>
<dbReference type="AlphaFoldDB" id="A0A2H5P1F6"/>
<dbReference type="Proteomes" id="UP000236630">
    <property type="component" value="Unassembled WGS sequence"/>
</dbReference>
<evidence type="ECO:0000313" key="1">
    <source>
        <dbReference type="EMBL" id="GAY46203.1"/>
    </source>
</evidence>
<accession>A0A2H5P1F6</accession>
<proteinExistence type="predicted"/>
<feature type="non-terminal residue" evidence="1">
    <location>
        <position position="68"/>
    </location>
</feature>
<keyword evidence="2" id="KW-1185">Reference proteome</keyword>
<gene>
    <name evidence="1" type="ORF">CUMW_095180</name>
</gene>
<sequence>MNPPPADEALKIGIPHRKMWRLGCKNPTTVFYGEIGSPFMLVQAGEKKKSYHAMKLWTIFSDPTASNA</sequence>
<comment type="caution">
    <text evidence="1">The sequence shown here is derived from an EMBL/GenBank/DDBJ whole genome shotgun (WGS) entry which is preliminary data.</text>
</comment>
<protein>
    <submittedName>
        <fullName evidence="1">Uncharacterized protein</fullName>
    </submittedName>
</protein>
<name>A0A2H5P1F6_CITUN</name>
<organism evidence="1 2">
    <name type="scientific">Citrus unshiu</name>
    <name type="common">Satsuma mandarin</name>
    <name type="synonym">Citrus nobilis var. unshiu</name>
    <dbReference type="NCBI Taxonomy" id="55188"/>
    <lineage>
        <taxon>Eukaryota</taxon>
        <taxon>Viridiplantae</taxon>
        <taxon>Streptophyta</taxon>
        <taxon>Embryophyta</taxon>
        <taxon>Tracheophyta</taxon>
        <taxon>Spermatophyta</taxon>
        <taxon>Magnoliopsida</taxon>
        <taxon>eudicotyledons</taxon>
        <taxon>Gunneridae</taxon>
        <taxon>Pentapetalae</taxon>
        <taxon>rosids</taxon>
        <taxon>malvids</taxon>
        <taxon>Sapindales</taxon>
        <taxon>Rutaceae</taxon>
        <taxon>Aurantioideae</taxon>
        <taxon>Citrus</taxon>
    </lineage>
</organism>
<evidence type="ECO:0000313" key="2">
    <source>
        <dbReference type="Proteomes" id="UP000236630"/>
    </source>
</evidence>
<reference evidence="1 2" key="1">
    <citation type="journal article" date="2017" name="Front. Genet.">
        <title>Draft sequencing of the heterozygous diploid genome of Satsuma (Citrus unshiu Marc.) using a hybrid assembly approach.</title>
        <authorList>
            <person name="Shimizu T."/>
            <person name="Tanizawa Y."/>
            <person name="Mochizuki T."/>
            <person name="Nagasaki H."/>
            <person name="Yoshioka T."/>
            <person name="Toyoda A."/>
            <person name="Fujiyama A."/>
            <person name="Kaminuma E."/>
            <person name="Nakamura Y."/>
        </authorList>
    </citation>
    <scope>NUCLEOTIDE SEQUENCE [LARGE SCALE GENOMIC DNA]</scope>
    <source>
        <strain evidence="2">cv. Miyagawa wase</strain>
    </source>
</reference>